<feature type="compositionally biased region" description="Low complexity" evidence="1">
    <location>
        <begin position="25"/>
        <end position="35"/>
    </location>
</feature>
<evidence type="ECO:0008006" key="3">
    <source>
        <dbReference type="Google" id="ProtNLM"/>
    </source>
</evidence>
<organism evidence="2">
    <name type="scientific">Odontella aurita</name>
    <dbReference type="NCBI Taxonomy" id="265563"/>
    <lineage>
        <taxon>Eukaryota</taxon>
        <taxon>Sar</taxon>
        <taxon>Stramenopiles</taxon>
        <taxon>Ochrophyta</taxon>
        <taxon>Bacillariophyta</taxon>
        <taxon>Mediophyceae</taxon>
        <taxon>Biddulphiophycidae</taxon>
        <taxon>Eupodiscales</taxon>
        <taxon>Odontellaceae</taxon>
        <taxon>Odontella</taxon>
    </lineage>
</organism>
<dbReference type="Gene3D" id="2.60.120.330">
    <property type="entry name" value="B-lactam Antibiotic, Isopenicillin N Synthase, Chain"/>
    <property type="match status" value="1"/>
</dbReference>
<gene>
    <name evidence="2" type="ORF">OAUR00152_LOCUS15317</name>
</gene>
<name>A0A7S4MST4_9STRA</name>
<dbReference type="EMBL" id="HBKQ01022559">
    <property type="protein sequence ID" value="CAE2239676.1"/>
    <property type="molecule type" value="Transcribed_RNA"/>
</dbReference>
<evidence type="ECO:0000256" key="1">
    <source>
        <dbReference type="SAM" id="MobiDB-lite"/>
    </source>
</evidence>
<proteinExistence type="predicted"/>
<dbReference type="PANTHER" id="PTHR48420:SF1">
    <property type="entry name" value="NON-HAEM DIOXYGENASE N-TERMINAL DOMAIN-CONTAINING PROTEIN"/>
    <property type="match status" value="1"/>
</dbReference>
<dbReference type="AlphaFoldDB" id="A0A7S4MST4"/>
<reference evidence="2" key="1">
    <citation type="submission" date="2021-01" db="EMBL/GenBank/DDBJ databases">
        <authorList>
            <person name="Corre E."/>
            <person name="Pelletier E."/>
            <person name="Niang G."/>
            <person name="Scheremetjew M."/>
            <person name="Finn R."/>
            <person name="Kale V."/>
            <person name="Holt S."/>
            <person name="Cochrane G."/>
            <person name="Meng A."/>
            <person name="Brown T."/>
            <person name="Cohen L."/>
        </authorList>
    </citation>
    <scope>NUCLEOTIDE SEQUENCE</scope>
    <source>
        <strain evidence="2">Isolate 1302-5</strain>
    </source>
</reference>
<feature type="region of interest" description="Disordered" evidence="1">
    <location>
        <begin position="15"/>
        <end position="35"/>
    </location>
</feature>
<accession>A0A7S4MST4</accession>
<protein>
    <recommendedName>
        <fullName evidence="3">Non-haem dioxygenase N-terminal domain-containing protein</fullName>
    </recommendedName>
</protein>
<sequence>MDKSPIVTISYNDLPAADADNSCGSSSTSTSSPSPALLERIGRAFGSSPDSLGILAVTDVPSFPSLRRRLLPLARTVATLSPEQLSEVTVPEAGYQVGWSHGKERVEGDKFDVGKGSYYANPLADDFLGAVTDRRRRSRKADDKEGGSDALFGIDDEVPREELDRAAAANPAFFAPNVWPSNSVPELEGTAKEMGSLVRDVGRRVARLCDAYVAEQCPGYSRGKLDSVLTNSLCCKARLLHYFAAEEEQAGSSPDAASGDGNDAKDADFSDWCGWHNDHGSLTGLVPAMYLDADGRPVDCPDPSAGLYIKSRSGRLVRAAVPEGALAFQVGETTQVHTGGVLQATPHAVRGCRRAGGNAGEGVTREAFAVFMEPEYHGDMSIPEGRTVEDTQRIDAEKHLPPSVKTLRSRWKPGMNFGEFSDATFAAFH</sequence>
<dbReference type="SUPFAM" id="SSF51197">
    <property type="entry name" value="Clavaminate synthase-like"/>
    <property type="match status" value="1"/>
</dbReference>
<dbReference type="InterPro" id="IPR027443">
    <property type="entry name" value="IPNS-like_sf"/>
</dbReference>
<dbReference type="PANTHER" id="PTHR48420">
    <property type="entry name" value="NON-HAEM DIOXYGENASE N-TERMINAL DOMAIN-CONTAINING PROTEIN"/>
    <property type="match status" value="1"/>
</dbReference>
<evidence type="ECO:0000313" key="2">
    <source>
        <dbReference type="EMBL" id="CAE2239676.1"/>
    </source>
</evidence>